<feature type="signal peptide" evidence="3">
    <location>
        <begin position="1"/>
        <end position="26"/>
    </location>
</feature>
<dbReference type="EMBL" id="VWNA01000002">
    <property type="protein sequence ID" value="MQT14895.1"/>
    <property type="molecule type" value="Genomic_DNA"/>
</dbReference>
<evidence type="ECO:0000313" key="6">
    <source>
        <dbReference type="Proteomes" id="UP000332515"/>
    </source>
</evidence>
<accession>A0A6A7Y872</accession>
<dbReference type="InterPro" id="IPR050555">
    <property type="entry name" value="Bact_Solute-Bind_Prot2"/>
</dbReference>
<sequence>MTSWKRALAGAAVLALTAAAAPAAHAATAEDLMKSRLGTTEASPVIVEAMQHAAQPVTPELRAKALECWKNNGCDTGTGGKLSVAYADGFGENVWRRVTAMEFIQQALTYPEIGKIQYTSARSDASKAISDLRSYIAQGVNVIVIFADHGAALGPTVREAKEAGIQVVLHNGTEVGTAGTDYLTNISENICELGKAFVKAVREGNPAAANIVALGGVPGNTLSSTWQACAEEEAKSLAGLKILAKIDTNWTQEGTFTAVSTALSQFDKIDGYIYEYADGFRGAVRAYQQTNHPLDFVAALRTDEQGLFCDWEAANNPNFKIYYSSGQNFQSRFALTAAMMAIAGKTVPPHIDVPFKMKPAVKGLCNPSLPMEMSVSTLVDSETLKAMFAGN</sequence>
<evidence type="ECO:0000313" key="5">
    <source>
        <dbReference type="EMBL" id="MQT14895.1"/>
    </source>
</evidence>
<comment type="subcellular location">
    <subcellularLocation>
        <location evidence="1">Periplasm</location>
    </subcellularLocation>
</comment>
<protein>
    <submittedName>
        <fullName evidence="5">Substrate-binding domain-containing protein</fullName>
    </submittedName>
</protein>
<gene>
    <name evidence="5" type="ORF">F0357_20015</name>
</gene>
<evidence type="ECO:0000259" key="4">
    <source>
        <dbReference type="Pfam" id="PF13407"/>
    </source>
</evidence>
<feature type="domain" description="Periplasmic binding protein" evidence="4">
    <location>
        <begin position="95"/>
        <end position="293"/>
    </location>
</feature>
<dbReference type="GO" id="GO:0030246">
    <property type="term" value="F:carbohydrate binding"/>
    <property type="evidence" value="ECO:0007669"/>
    <property type="project" value="TreeGrafter"/>
</dbReference>
<dbReference type="RefSeq" id="WP_153488469.1">
    <property type="nucleotide sequence ID" value="NZ_VWNA01000002.1"/>
</dbReference>
<proteinExistence type="inferred from homology"/>
<comment type="caution">
    <text evidence="5">The sequence shown here is derived from an EMBL/GenBank/DDBJ whole genome shotgun (WGS) entry which is preliminary data.</text>
</comment>
<dbReference type="PANTHER" id="PTHR30036:SF7">
    <property type="entry name" value="ABC TRANSPORTER PERIPLASMIC-BINDING PROTEIN YPHF"/>
    <property type="match status" value="1"/>
</dbReference>
<dbReference type="AlphaFoldDB" id="A0A6A7Y872"/>
<dbReference type="InterPro" id="IPR025997">
    <property type="entry name" value="SBP_2_dom"/>
</dbReference>
<dbReference type="PANTHER" id="PTHR30036">
    <property type="entry name" value="D-XYLOSE-BINDING PERIPLASMIC PROTEIN"/>
    <property type="match status" value="1"/>
</dbReference>
<evidence type="ECO:0000256" key="2">
    <source>
        <dbReference type="ARBA" id="ARBA00007639"/>
    </source>
</evidence>
<evidence type="ECO:0000256" key="1">
    <source>
        <dbReference type="ARBA" id="ARBA00004418"/>
    </source>
</evidence>
<dbReference type="SUPFAM" id="SSF53822">
    <property type="entry name" value="Periplasmic binding protein-like I"/>
    <property type="match status" value="1"/>
</dbReference>
<dbReference type="InterPro" id="IPR028082">
    <property type="entry name" value="Peripla_BP_I"/>
</dbReference>
<dbReference type="Gene3D" id="3.40.50.2300">
    <property type="match status" value="2"/>
</dbReference>
<dbReference type="Pfam" id="PF13407">
    <property type="entry name" value="Peripla_BP_4"/>
    <property type="match status" value="1"/>
</dbReference>
<keyword evidence="6" id="KW-1185">Reference proteome</keyword>
<evidence type="ECO:0000256" key="3">
    <source>
        <dbReference type="SAM" id="SignalP"/>
    </source>
</evidence>
<keyword evidence="3" id="KW-0732">Signal</keyword>
<dbReference type="Proteomes" id="UP000332515">
    <property type="component" value="Unassembled WGS sequence"/>
</dbReference>
<dbReference type="GO" id="GO:0030288">
    <property type="term" value="C:outer membrane-bounded periplasmic space"/>
    <property type="evidence" value="ECO:0007669"/>
    <property type="project" value="TreeGrafter"/>
</dbReference>
<feature type="chain" id="PRO_5025507922" evidence="3">
    <location>
        <begin position="27"/>
        <end position="391"/>
    </location>
</feature>
<comment type="similarity">
    <text evidence="2">Belongs to the bacterial solute-binding protein 2 family.</text>
</comment>
<name>A0A6A7Y872_9HYPH</name>
<organism evidence="5 6">
    <name type="scientific">Segnochrobactrum spirostomi</name>
    <dbReference type="NCBI Taxonomy" id="2608987"/>
    <lineage>
        <taxon>Bacteria</taxon>
        <taxon>Pseudomonadati</taxon>
        <taxon>Pseudomonadota</taxon>
        <taxon>Alphaproteobacteria</taxon>
        <taxon>Hyphomicrobiales</taxon>
        <taxon>Segnochrobactraceae</taxon>
        <taxon>Segnochrobactrum</taxon>
    </lineage>
</organism>
<reference evidence="5 6" key="1">
    <citation type="submission" date="2019-09" db="EMBL/GenBank/DDBJ databases">
        <title>Segnochrobactrum spirostomi gen. nov., sp. nov., isolated from the ciliate Spirostomum cf. yagiui and description of a novel family, Segnochrobactraceae fam. nov. within the order Rhizobiales of the class Alphaproteobacteria.</title>
        <authorList>
            <person name="Akter S."/>
            <person name="Shazib S.U.A."/>
            <person name="Shin M.K."/>
        </authorList>
    </citation>
    <scope>NUCLEOTIDE SEQUENCE [LARGE SCALE GENOMIC DNA]</scope>
    <source>
        <strain evidence="5 6">Sp-1</strain>
    </source>
</reference>